<evidence type="ECO:0000256" key="2">
    <source>
        <dbReference type="ARBA" id="ARBA00023043"/>
    </source>
</evidence>
<dbReference type="InterPro" id="IPR036770">
    <property type="entry name" value="Ankyrin_rpt-contain_sf"/>
</dbReference>
<evidence type="ECO:0000256" key="3">
    <source>
        <dbReference type="PROSITE-ProRule" id="PRU00023"/>
    </source>
</evidence>
<dbReference type="InterPro" id="IPR002110">
    <property type="entry name" value="Ankyrin_rpt"/>
</dbReference>
<dbReference type="SUPFAM" id="SSF48403">
    <property type="entry name" value="Ankyrin repeat"/>
    <property type="match status" value="1"/>
</dbReference>
<evidence type="ECO:0000313" key="5">
    <source>
        <dbReference type="Proteomes" id="UP001190700"/>
    </source>
</evidence>
<keyword evidence="1" id="KW-0677">Repeat</keyword>
<evidence type="ECO:0000313" key="4">
    <source>
        <dbReference type="EMBL" id="KAK3255588.1"/>
    </source>
</evidence>
<dbReference type="AlphaFoldDB" id="A0AAE0KP64"/>
<dbReference type="PROSITE" id="PS50297">
    <property type="entry name" value="ANK_REP_REGION"/>
    <property type="match status" value="1"/>
</dbReference>
<accession>A0AAE0KP64</accession>
<feature type="repeat" description="ANK" evidence="3">
    <location>
        <begin position="59"/>
        <end position="91"/>
    </location>
</feature>
<comment type="caution">
    <text evidence="4">The sequence shown here is derived from an EMBL/GenBank/DDBJ whole genome shotgun (WGS) entry which is preliminary data.</text>
</comment>
<gene>
    <name evidence="4" type="ORF">CYMTET_35245</name>
</gene>
<dbReference type="SMART" id="SM00248">
    <property type="entry name" value="ANK"/>
    <property type="match status" value="2"/>
</dbReference>
<sequence length="149" mass="16428">MADELSDEAKNQVKLRYLEAAEKGLLDIVIELLQDKPDGVIGEEFETKEAWLNYQDPETGRTALHHACLTGKIDVAKALLEAGCDPNIDDADLNTCLHIAAKTYADDTTGDMAIEDIIGVLVDGGAMSFKNRDKYVTKYVSAFKMLNFK</sequence>
<keyword evidence="2 3" id="KW-0040">ANK repeat</keyword>
<dbReference type="PROSITE" id="PS50088">
    <property type="entry name" value="ANK_REPEAT"/>
    <property type="match status" value="1"/>
</dbReference>
<dbReference type="EMBL" id="LGRX02022465">
    <property type="protein sequence ID" value="KAK3255588.1"/>
    <property type="molecule type" value="Genomic_DNA"/>
</dbReference>
<name>A0AAE0KP64_9CHLO</name>
<evidence type="ECO:0000256" key="1">
    <source>
        <dbReference type="ARBA" id="ARBA00022737"/>
    </source>
</evidence>
<dbReference type="Pfam" id="PF12796">
    <property type="entry name" value="Ank_2"/>
    <property type="match status" value="1"/>
</dbReference>
<keyword evidence="5" id="KW-1185">Reference proteome</keyword>
<dbReference type="Proteomes" id="UP001190700">
    <property type="component" value="Unassembled WGS sequence"/>
</dbReference>
<reference evidence="4 5" key="1">
    <citation type="journal article" date="2015" name="Genome Biol. Evol.">
        <title>Comparative Genomics of a Bacterivorous Green Alga Reveals Evolutionary Causalities and Consequences of Phago-Mixotrophic Mode of Nutrition.</title>
        <authorList>
            <person name="Burns J.A."/>
            <person name="Paasch A."/>
            <person name="Narechania A."/>
            <person name="Kim E."/>
        </authorList>
    </citation>
    <scope>NUCLEOTIDE SEQUENCE [LARGE SCALE GENOMIC DNA]</scope>
    <source>
        <strain evidence="4 5">PLY_AMNH</strain>
    </source>
</reference>
<dbReference type="PANTHER" id="PTHR24126">
    <property type="entry name" value="ANKYRIN REPEAT, PH AND SEC7 DOMAIN CONTAINING PROTEIN SECG-RELATED"/>
    <property type="match status" value="1"/>
</dbReference>
<dbReference type="Gene3D" id="1.25.40.20">
    <property type="entry name" value="Ankyrin repeat-containing domain"/>
    <property type="match status" value="1"/>
</dbReference>
<protein>
    <submittedName>
        <fullName evidence="4">Uncharacterized protein</fullName>
    </submittedName>
</protein>
<organism evidence="4 5">
    <name type="scientific">Cymbomonas tetramitiformis</name>
    <dbReference type="NCBI Taxonomy" id="36881"/>
    <lineage>
        <taxon>Eukaryota</taxon>
        <taxon>Viridiplantae</taxon>
        <taxon>Chlorophyta</taxon>
        <taxon>Pyramimonadophyceae</taxon>
        <taxon>Pyramimonadales</taxon>
        <taxon>Pyramimonadaceae</taxon>
        <taxon>Cymbomonas</taxon>
    </lineage>
</organism>
<proteinExistence type="predicted"/>
<dbReference type="PANTHER" id="PTHR24126:SF14">
    <property type="entry name" value="ANK_REP_REGION DOMAIN-CONTAINING PROTEIN"/>
    <property type="match status" value="1"/>
</dbReference>